<evidence type="ECO:0008006" key="2">
    <source>
        <dbReference type="Google" id="ProtNLM"/>
    </source>
</evidence>
<reference evidence="1" key="1">
    <citation type="submission" date="2020-04" db="EMBL/GenBank/DDBJ databases">
        <authorList>
            <person name="Chiriac C."/>
            <person name="Salcher M."/>
            <person name="Ghai R."/>
            <person name="Kavagutti S V."/>
        </authorList>
    </citation>
    <scope>NUCLEOTIDE SEQUENCE</scope>
</reference>
<dbReference type="SUPFAM" id="SSF109604">
    <property type="entry name" value="HD-domain/PDEase-like"/>
    <property type="match status" value="1"/>
</dbReference>
<gene>
    <name evidence="1" type="ORF">UFOVP54_90</name>
</gene>
<evidence type="ECO:0000313" key="1">
    <source>
        <dbReference type="EMBL" id="CAB4125242.1"/>
    </source>
</evidence>
<accession>A0A6J5KV77</accession>
<dbReference type="EMBL" id="LR796188">
    <property type="protein sequence ID" value="CAB4125242.1"/>
    <property type="molecule type" value="Genomic_DNA"/>
</dbReference>
<protein>
    <recommendedName>
        <fullName evidence="2">HD/PDEase domain-containing protein</fullName>
    </recommendedName>
</protein>
<organism evidence="1">
    <name type="scientific">uncultured Caudovirales phage</name>
    <dbReference type="NCBI Taxonomy" id="2100421"/>
    <lineage>
        <taxon>Viruses</taxon>
        <taxon>Duplodnaviria</taxon>
        <taxon>Heunggongvirae</taxon>
        <taxon>Uroviricota</taxon>
        <taxon>Caudoviricetes</taxon>
        <taxon>Peduoviridae</taxon>
        <taxon>Maltschvirus</taxon>
        <taxon>Maltschvirus maltsch</taxon>
    </lineage>
</organism>
<name>A0A6J5KV77_9CAUD</name>
<sequence length="245" mass="27944">MNLTAEQIQKNWDKHLKIVDTFITGERKENLKALYVSLADDMVLAPASGKPSYHNAFAGGYIDHVNRVVHCALKVKQLWLEMGSTIDFTDEELVFSALNHDLGKIGSQGQPYYVPQTDKWRQDKLGEVYTHNKDLSYMLIQDRSLFTLQQNQIPITEKEYLAIKLHDGLYDDVNKPYYLSFNPDSKLRTNLVYILHQADFLASKIEYDTWKASGEVQEPKVEKTKASTGKAVNASKGLMDLVKNI</sequence>
<proteinExistence type="predicted"/>